<dbReference type="Pfam" id="PF25442">
    <property type="entry name" value="Ubiquitin_RHG40_C"/>
    <property type="match status" value="1"/>
</dbReference>
<dbReference type="InterPro" id="IPR000198">
    <property type="entry name" value="RhoGAP_dom"/>
</dbReference>
<dbReference type="GO" id="GO:0007165">
    <property type="term" value="P:signal transduction"/>
    <property type="evidence" value="ECO:0007669"/>
    <property type="project" value="InterPro"/>
</dbReference>
<dbReference type="Ensembl" id="ENSXCOT00000003806.1">
    <property type="protein sequence ID" value="ENSXCOP00000003766.1"/>
    <property type="gene ID" value="ENSXCOG00000002946.1"/>
</dbReference>
<dbReference type="STRING" id="32473.ENSXCOP00000003766"/>
<dbReference type="GO" id="GO:0030833">
    <property type="term" value="P:regulation of actin filament polymerization"/>
    <property type="evidence" value="ECO:0007669"/>
    <property type="project" value="TreeGrafter"/>
</dbReference>
<organism evidence="4 5">
    <name type="scientific">Xiphophorus couchianus</name>
    <name type="common">Monterrey platyfish</name>
    <dbReference type="NCBI Taxonomy" id="32473"/>
    <lineage>
        <taxon>Eukaryota</taxon>
        <taxon>Metazoa</taxon>
        <taxon>Chordata</taxon>
        <taxon>Craniata</taxon>
        <taxon>Vertebrata</taxon>
        <taxon>Euteleostomi</taxon>
        <taxon>Actinopterygii</taxon>
        <taxon>Neopterygii</taxon>
        <taxon>Teleostei</taxon>
        <taxon>Neoteleostei</taxon>
        <taxon>Acanthomorphata</taxon>
        <taxon>Ovalentaria</taxon>
        <taxon>Atherinomorphae</taxon>
        <taxon>Cyprinodontiformes</taxon>
        <taxon>Poeciliidae</taxon>
        <taxon>Poeciliinae</taxon>
        <taxon>Xiphophorus</taxon>
    </lineage>
</organism>
<evidence type="ECO:0000313" key="4">
    <source>
        <dbReference type="Ensembl" id="ENSXCOP00000003766.1"/>
    </source>
</evidence>
<keyword evidence="1" id="KW-0343">GTPase activation</keyword>
<feature type="compositionally biased region" description="Polar residues" evidence="2">
    <location>
        <begin position="116"/>
        <end position="127"/>
    </location>
</feature>
<dbReference type="GeneTree" id="ENSGT00940000158929"/>
<dbReference type="PROSITE" id="PS50238">
    <property type="entry name" value="RHOGAP"/>
    <property type="match status" value="1"/>
</dbReference>
<dbReference type="Pfam" id="PF00620">
    <property type="entry name" value="RhoGAP"/>
    <property type="match status" value="1"/>
</dbReference>
<dbReference type="GO" id="GO:0005096">
    <property type="term" value="F:GTPase activator activity"/>
    <property type="evidence" value="ECO:0007669"/>
    <property type="project" value="UniProtKB-KW"/>
</dbReference>
<protein>
    <recommendedName>
        <fullName evidence="3">Rho-GAP domain-containing protein</fullName>
    </recommendedName>
</protein>
<dbReference type="InterPro" id="IPR057323">
    <property type="entry name" value="RHG40/28/18_ubiquitin"/>
</dbReference>
<accession>A0A3B5L1K2</accession>
<dbReference type="AlphaFoldDB" id="A0A3B5L1K2"/>
<dbReference type="SUPFAM" id="SSF48350">
    <property type="entry name" value="GTPase activation domain, GAP"/>
    <property type="match status" value="1"/>
</dbReference>
<dbReference type="GO" id="GO:0051497">
    <property type="term" value="P:negative regulation of stress fiber assembly"/>
    <property type="evidence" value="ECO:0007669"/>
    <property type="project" value="TreeGrafter"/>
</dbReference>
<reference evidence="4" key="2">
    <citation type="submission" date="2025-09" db="UniProtKB">
        <authorList>
            <consortium name="Ensembl"/>
        </authorList>
    </citation>
    <scope>IDENTIFICATION</scope>
</reference>
<dbReference type="GO" id="GO:0005737">
    <property type="term" value="C:cytoplasm"/>
    <property type="evidence" value="ECO:0007669"/>
    <property type="project" value="TreeGrafter"/>
</dbReference>
<keyword evidence="5" id="KW-1185">Reference proteome</keyword>
<dbReference type="Gene3D" id="1.10.555.10">
    <property type="entry name" value="Rho GTPase activation protein"/>
    <property type="match status" value="1"/>
</dbReference>
<name>A0A3B5L1K2_9TELE</name>
<dbReference type="FunFam" id="1.10.555.10:FF:000118">
    <property type="entry name" value="Rho GTPase activating protein 28"/>
    <property type="match status" value="1"/>
</dbReference>
<dbReference type="InterPro" id="IPR008936">
    <property type="entry name" value="Rho_GTPase_activation_prot"/>
</dbReference>
<evidence type="ECO:0000256" key="2">
    <source>
        <dbReference type="SAM" id="MobiDB-lite"/>
    </source>
</evidence>
<dbReference type="SMART" id="SM00324">
    <property type="entry name" value="RhoGAP"/>
    <property type="match status" value="1"/>
</dbReference>
<sequence length="538" mass="61177">MFFPPAEAELEEAWLTEAGLSSLVVGSSSTETPPVVEAVLSTLTRQQAATVRKRLDNYNETLRKRNRQPIRDVRDVFTEVGQEGHQSGVQSTPCSGVQSEPEQVFCFSLRLTLQTTARSRPNSTQSRLHGGTTPQPRPSAAAQTEVLPAHRTRSLWSYFRSHKEDGGQFQHFIKPTNERMSVFRRRDSVFCLPDSGVFGVSLNSLLDNDRKRFPGVKVPVFFQKLLGVLEQSGLQTEGILRVPGSAARLKFLRRELDRCWSTFDWTDMRPVDAGGLLKLFIRELPTPLLTHTHLSTFCSVLGVSSEAHQVQALQLLLLLLPEAHRNTLRALLLFLRKVVSHQDHNRMSLWNISMVMAPNLFTHHNHRNKRSITKQKEEMEEAMGGARLIGLMIRHQDLLWTVSLPFLLAQVRQMNQASSQRQFNLSRTTSRLLRRKNDKNERNLGPTLTPGGRRRHCAPLSEGVIRVHAPLHTKVSMAIQLDEQTTARDVTTRFQSESSPTQHLYEVGGNIYERRLQPDCCLLDVYRVNPRCDWLIKP</sequence>
<evidence type="ECO:0000259" key="3">
    <source>
        <dbReference type="PROSITE" id="PS50238"/>
    </source>
</evidence>
<feature type="region of interest" description="Disordered" evidence="2">
    <location>
        <begin position="418"/>
        <end position="455"/>
    </location>
</feature>
<feature type="domain" description="Rho-GAP" evidence="3">
    <location>
        <begin position="200"/>
        <end position="400"/>
    </location>
</feature>
<dbReference type="Proteomes" id="UP000261380">
    <property type="component" value="Unplaced"/>
</dbReference>
<proteinExistence type="predicted"/>
<feature type="region of interest" description="Disordered" evidence="2">
    <location>
        <begin position="116"/>
        <end position="146"/>
    </location>
</feature>
<evidence type="ECO:0000313" key="5">
    <source>
        <dbReference type="Proteomes" id="UP000261380"/>
    </source>
</evidence>
<dbReference type="PANTHER" id="PTHR14963:SF5">
    <property type="entry name" value="RHO GTPASE-ACTIVATING PROTEIN 28"/>
    <property type="match status" value="1"/>
</dbReference>
<dbReference type="GO" id="GO:0051056">
    <property type="term" value="P:regulation of small GTPase mediated signal transduction"/>
    <property type="evidence" value="ECO:0007669"/>
    <property type="project" value="TreeGrafter"/>
</dbReference>
<reference evidence="4" key="1">
    <citation type="submission" date="2025-08" db="UniProtKB">
        <authorList>
            <consortium name="Ensembl"/>
        </authorList>
    </citation>
    <scope>IDENTIFICATION</scope>
</reference>
<dbReference type="PANTHER" id="PTHR14963">
    <property type="entry name" value="RHO GTPASE ACTIVATING PROTEIN 18,19-RELATED"/>
    <property type="match status" value="1"/>
</dbReference>
<evidence type="ECO:0000256" key="1">
    <source>
        <dbReference type="ARBA" id="ARBA00022468"/>
    </source>
</evidence>